<feature type="region of interest" description="Disordered" evidence="2">
    <location>
        <begin position="60"/>
        <end position="88"/>
    </location>
</feature>
<evidence type="ECO:0000259" key="4">
    <source>
        <dbReference type="Pfam" id="PF07007"/>
    </source>
</evidence>
<accession>A0A510K3N8</accession>
<gene>
    <name evidence="5" type="ORF">JMUB3870_0530</name>
</gene>
<dbReference type="InterPro" id="IPR009739">
    <property type="entry name" value="LprI-like_N"/>
</dbReference>
<organism evidence="5 6">
    <name type="scientific">Leptotrichia trevisanii</name>
    <dbReference type="NCBI Taxonomy" id="109328"/>
    <lineage>
        <taxon>Bacteria</taxon>
        <taxon>Fusobacteriati</taxon>
        <taxon>Fusobacteriota</taxon>
        <taxon>Fusobacteriia</taxon>
        <taxon>Fusobacteriales</taxon>
        <taxon>Leptotrichiaceae</taxon>
        <taxon>Leptotrichia</taxon>
    </lineage>
</organism>
<evidence type="ECO:0000313" key="6">
    <source>
        <dbReference type="Proteomes" id="UP000422644"/>
    </source>
</evidence>
<dbReference type="EMBL" id="AP019831">
    <property type="protein sequence ID" value="BBM44423.1"/>
    <property type="molecule type" value="Genomic_DNA"/>
</dbReference>
<sequence length="212" mass="24370">MQEKNNQSTIQILIAIIISLSIVIIFIGIFYILNIQSKIAKLETEQEEQLKRQAETQNMASIQSVQSQPNTKKEAEVKTEPKVVKAKTNAPKSSYEKAMINRMRPVENELDGYTLDNTSSCTEYVGYREILHKKWDNELNQIYKLLMSKYPESQKTALRNEERAWIKKREKSMDSIASEMNGCMGAAVTIVNSEIDTIKSRAIELARRYDEL</sequence>
<feature type="domain" description="Lysozyme inhibitor LprI-like N-terminal" evidence="4">
    <location>
        <begin position="131"/>
        <end position="205"/>
    </location>
</feature>
<proteinExistence type="predicted"/>
<evidence type="ECO:0000256" key="1">
    <source>
        <dbReference type="SAM" id="Coils"/>
    </source>
</evidence>
<dbReference type="AlphaFoldDB" id="A0A510K3N8"/>
<name>A0A510K3N8_9FUSO</name>
<keyword evidence="3" id="KW-0812">Transmembrane</keyword>
<dbReference type="Gene3D" id="1.20.1270.180">
    <property type="match status" value="1"/>
</dbReference>
<feature type="compositionally biased region" description="Polar residues" evidence="2">
    <location>
        <begin position="60"/>
        <end position="70"/>
    </location>
</feature>
<feature type="compositionally biased region" description="Basic and acidic residues" evidence="2">
    <location>
        <begin position="71"/>
        <end position="83"/>
    </location>
</feature>
<keyword evidence="1" id="KW-0175">Coiled coil</keyword>
<dbReference type="Proteomes" id="UP000422644">
    <property type="component" value="Chromosome"/>
</dbReference>
<protein>
    <recommendedName>
        <fullName evidence="4">Lysozyme inhibitor LprI-like N-terminal domain-containing protein</fullName>
    </recommendedName>
</protein>
<reference evidence="5 6" key="1">
    <citation type="submission" date="2019-07" db="EMBL/GenBank/DDBJ databases">
        <title>Complete Genome Sequence of Leptotrichia trevisanii Strain JMUB3870.</title>
        <authorList>
            <person name="Watanabe S."/>
            <person name="Cui L."/>
        </authorList>
    </citation>
    <scope>NUCLEOTIDE SEQUENCE [LARGE SCALE GENOMIC DNA]</scope>
    <source>
        <strain evidence="5 6">JMUB3870</strain>
    </source>
</reference>
<evidence type="ECO:0000256" key="3">
    <source>
        <dbReference type="SAM" id="Phobius"/>
    </source>
</evidence>
<dbReference type="PANTHER" id="PTHR39176">
    <property type="entry name" value="PERIPLASMIC PROTEIN-RELATED"/>
    <property type="match status" value="1"/>
</dbReference>
<keyword evidence="6" id="KW-1185">Reference proteome</keyword>
<keyword evidence="3" id="KW-0472">Membrane</keyword>
<dbReference type="OrthoDB" id="8538052at2"/>
<evidence type="ECO:0000256" key="2">
    <source>
        <dbReference type="SAM" id="MobiDB-lite"/>
    </source>
</evidence>
<feature type="coiled-coil region" evidence="1">
    <location>
        <begin position="32"/>
        <end position="59"/>
    </location>
</feature>
<evidence type="ECO:0000313" key="5">
    <source>
        <dbReference type="EMBL" id="BBM44423.1"/>
    </source>
</evidence>
<keyword evidence="3" id="KW-1133">Transmembrane helix</keyword>
<dbReference type="Pfam" id="PF07007">
    <property type="entry name" value="LprI"/>
    <property type="match status" value="1"/>
</dbReference>
<feature type="transmembrane region" description="Helical" evidence="3">
    <location>
        <begin position="12"/>
        <end position="33"/>
    </location>
</feature>
<dbReference type="PANTHER" id="PTHR39176:SF1">
    <property type="entry name" value="PERIPLASMIC PROTEIN"/>
    <property type="match status" value="1"/>
</dbReference>